<feature type="domain" description="VTT" evidence="8">
    <location>
        <begin position="40"/>
        <end position="165"/>
    </location>
</feature>
<evidence type="ECO:0000313" key="9">
    <source>
        <dbReference type="EMBL" id="SIR65869.1"/>
    </source>
</evidence>
<keyword evidence="5 7" id="KW-1133">Transmembrane helix</keyword>
<reference evidence="9 10" key="1">
    <citation type="submission" date="2017-01" db="EMBL/GenBank/DDBJ databases">
        <authorList>
            <person name="Mah S.A."/>
            <person name="Swanson W.J."/>
            <person name="Moy G.W."/>
            <person name="Vacquier V.D."/>
        </authorList>
    </citation>
    <scope>NUCLEOTIDE SEQUENCE [LARGE SCALE GENOMIC DNA]</scope>
    <source>
        <strain evidence="9 10">CPCC 203464</strain>
    </source>
</reference>
<gene>
    <name evidence="9" type="ORF">SAMN05445060_0296</name>
</gene>
<comment type="similarity">
    <text evidence="2 7">Belongs to the DedA family.</text>
</comment>
<evidence type="ECO:0000313" key="10">
    <source>
        <dbReference type="Proteomes" id="UP000186218"/>
    </source>
</evidence>
<evidence type="ECO:0000256" key="7">
    <source>
        <dbReference type="RuleBase" id="RU367016"/>
    </source>
</evidence>
<protein>
    <submittedName>
        <fullName evidence="9">Membrane-associated protein/undecaprenyl-diphosphatase</fullName>
    </submittedName>
</protein>
<dbReference type="GO" id="GO:0005886">
    <property type="term" value="C:plasma membrane"/>
    <property type="evidence" value="ECO:0007669"/>
    <property type="project" value="UniProtKB-SubCell"/>
</dbReference>
<evidence type="ECO:0000256" key="4">
    <source>
        <dbReference type="ARBA" id="ARBA00022692"/>
    </source>
</evidence>
<organism evidence="9 10">
    <name type="scientific">Williamsia sterculiae</name>
    <dbReference type="NCBI Taxonomy" id="1344003"/>
    <lineage>
        <taxon>Bacteria</taxon>
        <taxon>Bacillati</taxon>
        <taxon>Actinomycetota</taxon>
        <taxon>Actinomycetes</taxon>
        <taxon>Mycobacteriales</taxon>
        <taxon>Nocardiaceae</taxon>
        <taxon>Williamsia</taxon>
    </lineage>
</organism>
<proteinExistence type="inferred from homology"/>
<accession>A0A1N7CQI2</accession>
<dbReference type="InterPro" id="IPR032816">
    <property type="entry name" value="VTT_dom"/>
</dbReference>
<dbReference type="PANTHER" id="PTHR30353:SF0">
    <property type="entry name" value="TRANSMEMBRANE PROTEIN"/>
    <property type="match status" value="1"/>
</dbReference>
<comment type="subcellular location">
    <subcellularLocation>
        <location evidence="1 7">Cell membrane</location>
        <topology evidence="1 7">Multi-pass membrane protein</topology>
    </subcellularLocation>
</comment>
<dbReference type="PANTHER" id="PTHR30353">
    <property type="entry name" value="INNER MEMBRANE PROTEIN DEDA-RELATED"/>
    <property type="match status" value="1"/>
</dbReference>
<dbReference type="Pfam" id="PF09335">
    <property type="entry name" value="VTT_dom"/>
    <property type="match status" value="1"/>
</dbReference>
<sequence length="204" mass="21380">MNGIVDWLVHIIESTPAWAVYLVVWGVVFGEASVLLGLVLPGETLLVAGGVAAAVGPTNVGWLLTGACIAAIAGDSTGYWVGRWSGGRITHSRLGARIGAERWGRVEAAVDTGGFVAVVTARWIGYVRTLIPFVAGMSKMNVVRYLTANVVGGVAWVVTVGMLGYLVGATLGAKILLYTAIATGCLAILWFVYGWLRSRQSSSG</sequence>
<evidence type="ECO:0000256" key="6">
    <source>
        <dbReference type="ARBA" id="ARBA00023136"/>
    </source>
</evidence>
<dbReference type="OrthoDB" id="9813426at2"/>
<dbReference type="RefSeq" id="WP_076475848.1">
    <property type="nucleotide sequence ID" value="NZ_FTNT01000001.1"/>
</dbReference>
<evidence type="ECO:0000256" key="2">
    <source>
        <dbReference type="ARBA" id="ARBA00010792"/>
    </source>
</evidence>
<evidence type="ECO:0000256" key="1">
    <source>
        <dbReference type="ARBA" id="ARBA00004651"/>
    </source>
</evidence>
<evidence type="ECO:0000256" key="5">
    <source>
        <dbReference type="ARBA" id="ARBA00022989"/>
    </source>
</evidence>
<dbReference type="AlphaFoldDB" id="A0A1N7CQI2"/>
<evidence type="ECO:0000256" key="3">
    <source>
        <dbReference type="ARBA" id="ARBA00022475"/>
    </source>
</evidence>
<keyword evidence="3 7" id="KW-1003">Cell membrane</keyword>
<keyword evidence="4 7" id="KW-0812">Transmembrane</keyword>
<feature type="transmembrane region" description="Helical" evidence="7">
    <location>
        <begin position="146"/>
        <end position="169"/>
    </location>
</feature>
<feature type="transmembrane region" description="Helical" evidence="7">
    <location>
        <begin position="175"/>
        <end position="196"/>
    </location>
</feature>
<dbReference type="EMBL" id="FTNT01000001">
    <property type="protein sequence ID" value="SIR65869.1"/>
    <property type="molecule type" value="Genomic_DNA"/>
</dbReference>
<name>A0A1N7CQI2_9NOCA</name>
<dbReference type="Proteomes" id="UP000186218">
    <property type="component" value="Unassembled WGS sequence"/>
</dbReference>
<dbReference type="InterPro" id="IPR032818">
    <property type="entry name" value="DedA-like"/>
</dbReference>
<keyword evidence="10" id="KW-1185">Reference proteome</keyword>
<feature type="transmembrane region" description="Helical" evidence="7">
    <location>
        <begin position="60"/>
        <end position="81"/>
    </location>
</feature>
<keyword evidence="6 7" id="KW-0472">Membrane</keyword>
<evidence type="ECO:0000259" key="8">
    <source>
        <dbReference type="Pfam" id="PF09335"/>
    </source>
</evidence>
<dbReference type="STRING" id="1344003.SAMN05445060_0296"/>
<feature type="transmembrane region" description="Helical" evidence="7">
    <location>
        <begin position="18"/>
        <end position="40"/>
    </location>
</feature>